<accession>A0A2T7AVK4</accession>
<dbReference type="OrthoDB" id="6565266at2"/>
<gene>
    <name evidence="1" type="ORF">BS411_21845</name>
</gene>
<dbReference type="AlphaFoldDB" id="A0A2T7AVK4"/>
<name>A0A2T7AVK4_9ENTR</name>
<organism evidence="1">
    <name type="scientific">Cronobacter turicensis</name>
    <dbReference type="NCBI Taxonomy" id="413502"/>
    <lineage>
        <taxon>Bacteria</taxon>
        <taxon>Pseudomonadati</taxon>
        <taxon>Pseudomonadota</taxon>
        <taxon>Gammaproteobacteria</taxon>
        <taxon>Enterobacterales</taxon>
        <taxon>Enterobacteriaceae</taxon>
        <taxon>Cronobacter</taxon>
    </lineage>
</organism>
<reference evidence="1" key="1">
    <citation type="submission" date="2016-12" db="EMBL/GenBank/DDBJ databases">
        <title>Analysis of the Molecular Diversity Among Cronobacter Species Isolated from Filth Flies Using a Pan Genomic DNA Microarray.</title>
        <authorList>
            <person name="Pava-Ripoll M."/>
            <person name="Tall B."/>
            <person name="Farber J."/>
            <person name="Fanning S."/>
            <person name="Lehner A."/>
            <person name="Stephan R."/>
            <person name="Pagotto F."/>
            <person name="Iverson C."/>
            <person name="Ziobro G."/>
            <person name="Miller A."/>
            <person name="Pearson R."/>
            <person name="Yan Q."/>
            <person name="Kim M."/>
            <person name="Jeong S."/>
            <person name="Park J."/>
            <person name="Jun S."/>
            <person name="Choi H."/>
            <person name="Chung T."/>
            <person name="Yoo Y."/>
            <person name="Park E."/>
            <person name="Hwang S."/>
            <person name="Lee B."/>
            <person name="Sathyamoorthy V."/>
            <person name="Carter L."/>
            <person name="Mammel M."/>
            <person name="Jackson S."/>
            <person name="Kothary M."/>
            <person name="Patel I."/>
            <person name="Grim C."/>
            <person name="Gopinath G."/>
            <person name="Gangiredla J."/>
            <person name="Chase H."/>
        </authorList>
    </citation>
    <scope>NUCLEOTIDE SEQUENCE [LARGE SCALE GENOMIC DNA]</scope>
    <source>
        <strain evidence="1">MOD1-Sh41s</strain>
    </source>
</reference>
<protein>
    <submittedName>
        <fullName evidence="1">Uncharacterized protein</fullName>
    </submittedName>
</protein>
<evidence type="ECO:0000313" key="1">
    <source>
        <dbReference type="EMBL" id="PUX16124.1"/>
    </source>
</evidence>
<comment type="caution">
    <text evidence="1">The sequence shown here is derived from an EMBL/GenBank/DDBJ whole genome shotgun (WGS) entry which is preliminary data.</text>
</comment>
<sequence length="125" mass="14073">MHALYNTLKQRDGKPQRPGIVYNPIRFGWSATVISKYEALRIAKACAKQYRLSWNEKNLAVTKDQLDETPCFVVSTLDDGMAETGSWMDFVFSTPVRFYIDALNGTFLGYEAGNRGVNRVKPASS</sequence>
<dbReference type="EMBL" id="MSAG01000056">
    <property type="protein sequence ID" value="PUX16124.1"/>
    <property type="molecule type" value="Genomic_DNA"/>
</dbReference>
<proteinExistence type="predicted"/>
<dbReference type="RefSeq" id="WP_075199735.1">
    <property type="nucleotide sequence ID" value="NZ_CP187984.1"/>
</dbReference>